<proteinExistence type="predicted"/>
<keyword evidence="2" id="KW-1133">Transmembrane helix</keyword>
<dbReference type="AlphaFoldDB" id="A0A9J6E996"/>
<name>A0A9J6E996_RHIMP</name>
<evidence type="ECO:0000313" key="3">
    <source>
        <dbReference type="EMBL" id="KAH8030860.1"/>
    </source>
</evidence>
<accession>A0A9J6E996</accession>
<evidence type="ECO:0000256" key="2">
    <source>
        <dbReference type="SAM" id="Phobius"/>
    </source>
</evidence>
<evidence type="ECO:0000256" key="1">
    <source>
        <dbReference type="SAM" id="MobiDB-lite"/>
    </source>
</evidence>
<reference evidence="3" key="1">
    <citation type="journal article" date="2020" name="Cell">
        <title>Large-Scale Comparative Analyses of Tick Genomes Elucidate Their Genetic Diversity and Vector Capacities.</title>
        <authorList>
            <consortium name="Tick Genome and Microbiome Consortium (TIGMIC)"/>
            <person name="Jia N."/>
            <person name="Wang J."/>
            <person name="Shi W."/>
            <person name="Du L."/>
            <person name="Sun Y."/>
            <person name="Zhan W."/>
            <person name="Jiang J.F."/>
            <person name="Wang Q."/>
            <person name="Zhang B."/>
            <person name="Ji P."/>
            <person name="Bell-Sakyi L."/>
            <person name="Cui X.M."/>
            <person name="Yuan T.T."/>
            <person name="Jiang B.G."/>
            <person name="Yang W.F."/>
            <person name="Lam T.T."/>
            <person name="Chang Q.C."/>
            <person name="Ding S.J."/>
            <person name="Wang X.J."/>
            <person name="Zhu J.G."/>
            <person name="Ruan X.D."/>
            <person name="Zhao L."/>
            <person name="Wei J.T."/>
            <person name="Ye R.Z."/>
            <person name="Que T.C."/>
            <person name="Du C.H."/>
            <person name="Zhou Y.H."/>
            <person name="Cheng J.X."/>
            <person name="Dai P.F."/>
            <person name="Guo W.B."/>
            <person name="Han X.H."/>
            <person name="Huang E.J."/>
            <person name="Li L.F."/>
            <person name="Wei W."/>
            <person name="Gao Y.C."/>
            <person name="Liu J.Z."/>
            <person name="Shao H.Z."/>
            <person name="Wang X."/>
            <person name="Wang C.C."/>
            <person name="Yang T.C."/>
            <person name="Huo Q.B."/>
            <person name="Li W."/>
            <person name="Chen H.Y."/>
            <person name="Chen S.E."/>
            <person name="Zhou L.G."/>
            <person name="Ni X.B."/>
            <person name="Tian J.H."/>
            <person name="Sheng Y."/>
            <person name="Liu T."/>
            <person name="Pan Y.S."/>
            <person name="Xia L.Y."/>
            <person name="Li J."/>
            <person name="Zhao F."/>
            <person name="Cao W.C."/>
        </authorList>
    </citation>
    <scope>NUCLEOTIDE SEQUENCE</scope>
    <source>
        <strain evidence="3">Rmic-2018</strain>
    </source>
</reference>
<keyword evidence="2" id="KW-0812">Transmembrane</keyword>
<comment type="caution">
    <text evidence="3">The sequence shown here is derived from an EMBL/GenBank/DDBJ whole genome shotgun (WGS) entry which is preliminary data.</text>
</comment>
<dbReference type="EMBL" id="JABSTU010000005">
    <property type="protein sequence ID" value="KAH8030860.1"/>
    <property type="molecule type" value="Genomic_DNA"/>
</dbReference>
<keyword evidence="4" id="KW-1185">Reference proteome</keyword>
<keyword evidence="2" id="KW-0472">Membrane</keyword>
<feature type="region of interest" description="Disordered" evidence="1">
    <location>
        <begin position="1"/>
        <end position="118"/>
    </location>
</feature>
<evidence type="ECO:0000313" key="4">
    <source>
        <dbReference type="Proteomes" id="UP000821866"/>
    </source>
</evidence>
<dbReference type="Proteomes" id="UP000821866">
    <property type="component" value="Chromosome 3"/>
</dbReference>
<organism evidence="3 4">
    <name type="scientific">Rhipicephalus microplus</name>
    <name type="common">Cattle tick</name>
    <name type="synonym">Boophilus microplus</name>
    <dbReference type="NCBI Taxonomy" id="6941"/>
    <lineage>
        <taxon>Eukaryota</taxon>
        <taxon>Metazoa</taxon>
        <taxon>Ecdysozoa</taxon>
        <taxon>Arthropoda</taxon>
        <taxon>Chelicerata</taxon>
        <taxon>Arachnida</taxon>
        <taxon>Acari</taxon>
        <taxon>Parasitiformes</taxon>
        <taxon>Ixodida</taxon>
        <taxon>Ixodoidea</taxon>
        <taxon>Ixodidae</taxon>
        <taxon>Rhipicephalinae</taxon>
        <taxon>Rhipicephalus</taxon>
        <taxon>Boophilus</taxon>
    </lineage>
</organism>
<gene>
    <name evidence="3" type="ORF">HPB51_012200</name>
</gene>
<feature type="transmembrane region" description="Helical" evidence="2">
    <location>
        <begin position="154"/>
        <end position="178"/>
    </location>
</feature>
<feature type="compositionally biased region" description="Basic and acidic residues" evidence="1">
    <location>
        <begin position="59"/>
        <end position="84"/>
    </location>
</feature>
<reference evidence="3" key="2">
    <citation type="submission" date="2021-09" db="EMBL/GenBank/DDBJ databases">
        <authorList>
            <person name="Jia N."/>
            <person name="Wang J."/>
            <person name="Shi W."/>
            <person name="Du L."/>
            <person name="Sun Y."/>
            <person name="Zhan W."/>
            <person name="Jiang J."/>
            <person name="Wang Q."/>
            <person name="Zhang B."/>
            <person name="Ji P."/>
            <person name="Sakyi L.B."/>
            <person name="Cui X."/>
            <person name="Yuan T."/>
            <person name="Jiang B."/>
            <person name="Yang W."/>
            <person name="Lam T.T.-Y."/>
            <person name="Chang Q."/>
            <person name="Ding S."/>
            <person name="Wang X."/>
            <person name="Zhu J."/>
            <person name="Ruan X."/>
            <person name="Zhao L."/>
            <person name="Wei J."/>
            <person name="Que T."/>
            <person name="Du C."/>
            <person name="Cheng J."/>
            <person name="Dai P."/>
            <person name="Han X."/>
            <person name="Huang E."/>
            <person name="Gao Y."/>
            <person name="Liu J."/>
            <person name="Shao H."/>
            <person name="Ye R."/>
            <person name="Li L."/>
            <person name="Wei W."/>
            <person name="Wang X."/>
            <person name="Wang C."/>
            <person name="Huo Q."/>
            <person name="Li W."/>
            <person name="Guo W."/>
            <person name="Chen H."/>
            <person name="Chen S."/>
            <person name="Zhou L."/>
            <person name="Zhou L."/>
            <person name="Ni X."/>
            <person name="Tian J."/>
            <person name="Zhou Y."/>
            <person name="Sheng Y."/>
            <person name="Liu T."/>
            <person name="Pan Y."/>
            <person name="Xia L."/>
            <person name="Li J."/>
            <person name="Zhao F."/>
            <person name="Cao W."/>
        </authorList>
    </citation>
    <scope>NUCLEOTIDE SEQUENCE</scope>
    <source>
        <strain evidence="3">Rmic-2018</strain>
        <tissue evidence="3">Larvae</tissue>
    </source>
</reference>
<sequence length="214" mass="23625">MEVNSFLHIAPAPANRDERASAISAGRRSRASKSKISVGSRRSRTSAGRNGDKSGVSKKSGDGRLGSGHEHHKQGEYAADKDSRSASVISLAGDSRSSAKSSRRSLRPIGPEEVPLDRIPEKPKGKLLLMPDGTYVNVQEKNLWIRAMQEKYLAIDYASCSLKFGFGLMLIGFIYIIMFRQVRDYVYDPDANDLPSKNKHKLDNKTFPAKTVKT</sequence>
<protein>
    <submittedName>
        <fullName evidence="3">Uncharacterized protein</fullName>
    </submittedName>
</protein>